<accession>A0A078A8S7</accession>
<dbReference type="OMA" id="ISNTCET"/>
<evidence type="ECO:0000313" key="3">
    <source>
        <dbReference type="EMBL" id="CDW78281.1"/>
    </source>
</evidence>
<protein>
    <submittedName>
        <fullName evidence="3">Uncharacterized protein</fullName>
    </submittedName>
</protein>
<name>A0A078A8S7_STYLE</name>
<sequence>MSQGADHKDRLIAQLKQESQELRQRERDYKTLQDQLLSLESQFNRLNDEKRRMDDDYKSRIDANLVFIANLRNEVDDQKTILTDRKKQNSDLYIELERQKDILDQRSIEISRLRADLHSQQDLSASLQSQKKQLEEDLYQIRERNREDAQEIDRLNVQNDSRGKESVELAARIRAIEYDISKSLARIDDLNRIIDQKSYDLKSKEATVAECEGEVHKLKTQQASYQKELEHLKSLEERYRLENADLQRRIDQEGGKNLDLSATIKDLESKIRVREEQIIAHRKELDGARYSNSALLDNNSGLQAEIDALNNHIRVLSSQNEDLTKELDHFVEANEAIRMRLDRKTRVLDLRSKNEQQLQKSLAHVQESRSPPRQR</sequence>
<keyword evidence="1" id="KW-0175">Coiled coil</keyword>
<feature type="region of interest" description="Disordered" evidence="2">
    <location>
        <begin position="355"/>
        <end position="375"/>
    </location>
</feature>
<organism evidence="3 4">
    <name type="scientific">Stylonychia lemnae</name>
    <name type="common">Ciliate</name>
    <dbReference type="NCBI Taxonomy" id="5949"/>
    <lineage>
        <taxon>Eukaryota</taxon>
        <taxon>Sar</taxon>
        <taxon>Alveolata</taxon>
        <taxon>Ciliophora</taxon>
        <taxon>Intramacronucleata</taxon>
        <taxon>Spirotrichea</taxon>
        <taxon>Stichotrichia</taxon>
        <taxon>Sporadotrichida</taxon>
        <taxon>Oxytrichidae</taxon>
        <taxon>Stylonychinae</taxon>
        <taxon>Stylonychia</taxon>
    </lineage>
</organism>
<gene>
    <name evidence="3" type="primary">Contig12635.g13482</name>
    <name evidence="3" type="ORF">STYLEM_7257</name>
</gene>
<evidence type="ECO:0000313" key="4">
    <source>
        <dbReference type="Proteomes" id="UP000039865"/>
    </source>
</evidence>
<reference evidence="3 4" key="1">
    <citation type="submission" date="2014-06" db="EMBL/GenBank/DDBJ databases">
        <authorList>
            <person name="Swart Estienne"/>
        </authorList>
    </citation>
    <scope>NUCLEOTIDE SEQUENCE [LARGE SCALE GENOMIC DNA]</scope>
    <source>
        <strain evidence="3 4">130c</strain>
    </source>
</reference>
<feature type="coiled-coil region" evidence="1">
    <location>
        <begin position="201"/>
        <end position="326"/>
    </location>
</feature>
<dbReference type="EMBL" id="CCKQ01006945">
    <property type="protein sequence ID" value="CDW78281.1"/>
    <property type="molecule type" value="Genomic_DNA"/>
</dbReference>
<feature type="coiled-coil region" evidence="1">
    <location>
        <begin position="117"/>
        <end position="151"/>
    </location>
</feature>
<proteinExistence type="predicted"/>
<feature type="coiled-coil region" evidence="1">
    <location>
        <begin position="5"/>
        <end position="56"/>
    </location>
</feature>
<evidence type="ECO:0000256" key="1">
    <source>
        <dbReference type="SAM" id="Coils"/>
    </source>
</evidence>
<keyword evidence="4" id="KW-1185">Reference proteome</keyword>
<dbReference type="OrthoDB" id="310114at2759"/>
<dbReference type="InParanoid" id="A0A078A8S7"/>
<evidence type="ECO:0000256" key="2">
    <source>
        <dbReference type="SAM" id="MobiDB-lite"/>
    </source>
</evidence>
<dbReference type="AlphaFoldDB" id="A0A078A8S7"/>
<dbReference type="Proteomes" id="UP000039865">
    <property type="component" value="Unassembled WGS sequence"/>
</dbReference>
<dbReference type="Gene3D" id="1.10.287.1490">
    <property type="match status" value="1"/>
</dbReference>